<sequence>MDTHSETPFPGSTRKRKLNDPHSLQNTEDADDSWVDVYKNIKRMDTLYDATFYNWLKSEDNVVVISMYLHRIANQYPLPRIINALKWLISDWRLESIAVLVKQVTVDWKGNEGDSRRGTLLRHMTHNWAPQFTASLIASILTAPPYTTSTSYAASIATINAARQRFLKALTSDYDFSKLSEFLMYLGSQLSLSSSSSSSVAGCVSNSNGDGIIVGGTVASSSSFSFSSSSTLASNQSIQHEHIETIELEHKIKVALLKDAAERENEAELEKKIARRCRERRERESDREGGEAKRLKLSDENENNCDKVIERMGNSNNGDRPSASIAPILKLGENGEGVSVVIGSSNSHGHGHAFGGQAGHDCQSIETAVPSQEGLTKSVPSNDGSMSGSEISLQSY</sequence>
<evidence type="ECO:0000313" key="3">
    <source>
        <dbReference type="Proteomes" id="UP000789572"/>
    </source>
</evidence>
<dbReference type="OrthoDB" id="2158148at2759"/>
<comment type="caution">
    <text evidence="2">The sequence shown here is derived from an EMBL/GenBank/DDBJ whole genome shotgun (WGS) entry which is preliminary data.</text>
</comment>
<dbReference type="AlphaFoldDB" id="A0A9N9B7F0"/>
<keyword evidence="3" id="KW-1185">Reference proteome</keyword>
<accession>A0A9N9B7F0</accession>
<feature type="region of interest" description="Disordered" evidence="1">
    <location>
        <begin position="277"/>
        <end position="297"/>
    </location>
</feature>
<feature type="region of interest" description="Disordered" evidence="1">
    <location>
        <begin position="365"/>
        <end position="396"/>
    </location>
</feature>
<feature type="region of interest" description="Disordered" evidence="1">
    <location>
        <begin position="1"/>
        <end position="25"/>
    </location>
</feature>
<dbReference type="EMBL" id="CAJVPJ010000750">
    <property type="protein sequence ID" value="CAG8553803.1"/>
    <property type="molecule type" value="Genomic_DNA"/>
</dbReference>
<organism evidence="2 3">
    <name type="scientific">Paraglomus occultum</name>
    <dbReference type="NCBI Taxonomy" id="144539"/>
    <lineage>
        <taxon>Eukaryota</taxon>
        <taxon>Fungi</taxon>
        <taxon>Fungi incertae sedis</taxon>
        <taxon>Mucoromycota</taxon>
        <taxon>Glomeromycotina</taxon>
        <taxon>Glomeromycetes</taxon>
        <taxon>Paraglomerales</taxon>
        <taxon>Paraglomeraceae</taxon>
        <taxon>Paraglomus</taxon>
    </lineage>
</organism>
<name>A0A9N9B7F0_9GLOM</name>
<protein>
    <submittedName>
        <fullName evidence="2">5603_t:CDS:1</fullName>
    </submittedName>
</protein>
<dbReference type="Proteomes" id="UP000789572">
    <property type="component" value="Unassembled WGS sequence"/>
</dbReference>
<feature type="compositionally biased region" description="Basic and acidic residues" evidence="1">
    <location>
        <begin position="279"/>
        <end position="297"/>
    </location>
</feature>
<reference evidence="2" key="1">
    <citation type="submission" date="2021-06" db="EMBL/GenBank/DDBJ databases">
        <authorList>
            <person name="Kallberg Y."/>
            <person name="Tangrot J."/>
            <person name="Rosling A."/>
        </authorList>
    </citation>
    <scope>NUCLEOTIDE SEQUENCE</scope>
    <source>
        <strain evidence="2">IA702</strain>
    </source>
</reference>
<gene>
    <name evidence="2" type="ORF">POCULU_LOCUS5157</name>
</gene>
<evidence type="ECO:0000256" key="1">
    <source>
        <dbReference type="SAM" id="MobiDB-lite"/>
    </source>
</evidence>
<proteinExistence type="predicted"/>
<evidence type="ECO:0000313" key="2">
    <source>
        <dbReference type="EMBL" id="CAG8553803.1"/>
    </source>
</evidence>